<dbReference type="PANTHER" id="PTHR42085">
    <property type="entry name" value="F-BOX DOMAIN-CONTAINING PROTEIN"/>
    <property type="match status" value="1"/>
</dbReference>
<dbReference type="EMBL" id="JACCJC010000040">
    <property type="protein sequence ID" value="KAF6233210.1"/>
    <property type="molecule type" value="Genomic_DNA"/>
</dbReference>
<protein>
    <submittedName>
        <fullName evidence="2">Uncharacterized protein</fullName>
    </submittedName>
</protein>
<dbReference type="RefSeq" id="XP_037162632.1">
    <property type="nucleotide sequence ID" value="XM_037310399.1"/>
</dbReference>
<name>A0A8H6FR63_9LECA</name>
<reference evidence="2 3" key="1">
    <citation type="journal article" date="2020" name="Genomics">
        <title>Complete, high-quality genomes from long-read metagenomic sequencing of two wolf lichen thalli reveals enigmatic genome architecture.</title>
        <authorList>
            <person name="McKenzie S.K."/>
            <person name="Walston R.F."/>
            <person name="Allen J.L."/>
        </authorList>
    </citation>
    <scope>NUCLEOTIDE SEQUENCE [LARGE SCALE GENOMIC DNA]</scope>
    <source>
        <strain evidence="2">WasteWater2</strain>
    </source>
</reference>
<feature type="region of interest" description="Disordered" evidence="1">
    <location>
        <begin position="481"/>
        <end position="508"/>
    </location>
</feature>
<dbReference type="PANTHER" id="PTHR42085:SF7">
    <property type="entry name" value="F-BOX DOMAIN-CONTAINING PROTEIN"/>
    <property type="match status" value="1"/>
</dbReference>
<sequence>MVSAPKNHDDGYQFPFLNLPSEVRHCVYRFVMPYTIRPRQFPLEMIFEAKDVQKPPIALFLINKQVHEEISYVLYRYSHFLISINPGRVTCVALESSIIWELDQTERMSVRMASSIRHIDIDLVWGERRSITSAMAMSMRLVPLLEYVCEHLRAFQCLQTLTVRWNKGGILKSRPRVDLATFILEPLEQLQADLPGVQITVEATQQPSNSETGDNPDDLEAYVKLQDYLSELRRNGKHPNMMTERSFDITRSGRYTIANCGNRDAAGLVNLLETLWAILQPSIRDSSLPISSPSPAFRTFFHSATNAPYVRQLLTNVTTGVSLYPPEQPFHQTGSPLFICATGVGQIVGKRGGIDYYYQCLLDPYNNFIAIGGTPYIVVCPYLFSSGVPDSPPADTCLTVNTSINRFRGMGLDFAKFKVWALLEGILRYYIYATTGSSGIFATDVNKCVRLGSRQMVENPSNYVYYTASIYGQCRDFPDLSEPRRRPLENTTLPDPIHADDERPNTTSSTVFAVSGQAIVVDPSGSMDI</sequence>
<dbReference type="Proteomes" id="UP000578531">
    <property type="component" value="Unassembled WGS sequence"/>
</dbReference>
<organism evidence="2 3">
    <name type="scientific">Letharia columbiana</name>
    <dbReference type="NCBI Taxonomy" id="112416"/>
    <lineage>
        <taxon>Eukaryota</taxon>
        <taxon>Fungi</taxon>
        <taxon>Dikarya</taxon>
        <taxon>Ascomycota</taxon>
        <taxon>Pezizomycotina</taxon>
        <taxon>Lecanoromycetes</taxon>
        <taxon>OSLEUM clade</taxon>
        <taxon>Lecanoromycetidae</taxon>
        <taxon>Lecanorales</taxon>
        <taxon>Lecanorineae</taxon>
        <taxon>Parmeliaceae</taxon>
        <taxon>Letharia</taxon>
    </lineage>
</organism>
<dbReference type="OrthoDB" id="5427728at2759"/>
<dbReference type="GeneID" id="59290155"/>
<keyword evidence="3" id="KW-1185">Reference proteome</keyword>
<gene>
    <name evidence="2" type="ORF">HO173_008499</name>
</gene>
<comment type="caution">
    <text evidence="2">The sequence shown here is derived from an EMBL/GenBank/DDBJ whole genome shotgun (WGS) entry which is preliminary data.</text>
</comment>
<dbReference type="InterPro" id="IPR038883">
    <property type="entry name" value="AN11006-like"/>
</dbReference>
<evidence type="ECO:0000313" key="3">
    <source>
        <dbReference type="Proteomes" id="UP000578531"/>
    </source>
</evidence>
<dbReference type="AlphaFoldDB" id="A0A8H6FR63"/>
<proteinExistence type="predicted"/>
<accession>A0A8H6FR63</accession>
<evidence type="ECO:0000313" key="2">
    <source>
        <dbReference type="EMBL" id="KAF6233210.1"/>
    </source>
</evidence>
<evidence type="ECO:0000256" key="1">
    <source>
        <dbReference type="SAM" id="MobiDB-lite"/>
    </source>
</evidence>